<keyword evidence="1" id="KW-0732">Signal</keyword>
<dbReference type="OrthoDB" id="188627at2759"/>
<proteinExistence type="predicted"/>
<dbReference type="AlphaFoldDB" id="A0A1Z5JAJ1"/>
<evidence type="ECO:0008006" key="4">
    <source>
        <dbReference type="Google" id="ProtNLM"/>
    </source>
</evidence>
<reference evidence="2 3" key="1">
    <citation type="journal article" date="2015" name="Plant Cell">
        <title>Oil accumulation by the oleaginous diatom Fistulifera solaris as revealed by the genome and transcriptome.</title>
        <authorList>
            <person name="Tanaka T."/>
            <person name="Maeda Y."/>
            <person name="Veluchamy A."/>
            <person name="Tanaka M."/>
            <person name="Abida H."/>
            <person name="Marechal E."/>
            <person name="Bowler C."/>
            <person name="Muto M."/>
            <person name="Sunaga Y."/>
            <person name="Tanaka M."/>
            <person name="Yoshino T."/>
            <person name="Taniguchi T."/>
            <person name="Fukuda Y."/>
            <person name="Nemoto M."/>
            <person name="Matsumoto M."/>
            <person name="Wong P.S."/>
            <person name="Aburatani S."/>
            <person name="Fujibuchi W."/>
        </authorList>
    </citation>
    <scope>NUCLEOTIDE SEQUENCE [LARGE SCALE GENOMIC DNA]</scope>
    <source>
        <strain evidence="2 3">JPCC DA0580</strain>
    </source>
</reference>
<feature type="signal peptide" evidence="1">
    <location>
        <begin position="1"/>
        <end position="18"/>
    </location>
</feature>
<dbReference type="PROSITE" id="PS51257">
    <property type="entry name" value="PROKAR_LIPOPROTEIN"/>
    <property type="match status" value="1"/>
</dbReference>
<dbReference type="EMBL" id="BDSP01000032">
    <property type="protein sequence ID" value="GAX10976.1"/>
    <property type="molecule type" value="Genomic_DNA"/>
</dbReference>
<feature type="chain" id="PRO_5012780497" description="PsbP C-terminal domain-containing protein" evidence="1">
    <location>
        <begin position="19"/>
        <end position="282"/>
    </location>
</feature>
<name>A0A1Z5JAJ1_FISSO</name>
<dbReference type="InParanoid" id="A0A1Z5JAJ1"/>
<comment type="caution">
    <text evidence="2">The sequence shown here is derived from an EMBL/GenBank/DDBJ whole genome shotgun (WGS) entry which is preliminary data.</text>
</comment>
<dbReference type="Gene3D" id="3.40.1000.10">
    <property type="entry name" value="Mog1/PsbP, alpha/beta/alpha sandwich"/>
    <property type="match status" value="1"/>
</dbReference>
<accession>A0A1Z5JAJ1</accession>
<evidence type="ECO:0000313" key="3">
    <source>
        <dbReference type="Proteomes" id="UP000198406"/>
    </source>
</evidence>
<evidence type="ECO:0000256" key="1">
    <source>
        <dbReference type="SAM" id="SignalP"/>
    </source>
</evidence>
<protein>
    <recommendedName>
        <fullName evidence="4">PsbP C-terminal domain-containing protein</fullName>
    </recommendedName>
</protein>
<gene>
    <name evidence="2" type="ORF">FisN_2Lh506</name>
</gene>
<keyword evidence="3" id="KW-1185">Reference proteome</keyword>
<sequence>MLYRKLFAFTAFWAGCSAFTVQEPASRRVTSLSLSEDNMTTEGSRRSFLSQAAITTGMACFGEILSLQPANAVSGVSKVDAKLRGYGLPPLGPVPDGFAPLLEIYGKGKNRFPILVSFSHPITWVVQTPSNDVNGEDGTVQAGDYGKGDTATFFVYSDPGHVNDIASQPKELFEKALMKSIGQKGENMYQNFKVTKLVPVTKAGQTYVMADFKYQLLTGAGFEVDRKGVASITSEGPAVEVLWAASTSARFKKTEQNLRNIVDSFRCYTEGINMSDELMQYD</sequence>
<organism evidence="2 3">
    <name type="scientific">Fistulifera solaris</name>
    <name type="common">Oleaginous diatom</name>
    <dbReference type="NCBI Taxonomy" id="1519565"/>
    <lineage>
        <taxon>Eukaryota</taxon>
        <taxon>Sar</taxon>
        <taxon>Stramenopiles</taxon>
        <taxon>Ochrophyta</taxon>
        <taxon>Bacillariophyta</taxon>
        <taxon>Bacillariophyceae</taxon>
        <taxon>Bacillariophycidae</taxon>
        <taxon>Naviculales</taxon>
        <taxon>Naviculaceae</taxon>
        <taxon>Fistulifera</taxon>
    </lineage>
</organism>
<dbReference type="Proteomes" id="UP000198406">
    <property type="component" value="Unassembled WGS sequence"/>
</dbReference>
<evidence type="ECO:0000313" key="2">
    <source>
        <dbReference type="EMBL" id="GAX10976.1"/>
    </source>
</evidence>